<evidence type="ECO:0000313" key="2">
    <source>
        <dbReference type="Proteomes" id="UP001285154"/>
    </source>
</evidence>
<evidence type="ECO:0000313" key="1">
    <source>
        <dbReference type="EMBL" id="MDX8534101.1"/>
    </source>
</evidence>
<reference evidence="1 2" key="1">
    <citation type="submission" date="2023-08" db="EMBL/GenBank/DDBJ databases">
        <title>Implementing the SeqCode for naming new Mesorhizobium species isolated from Vachellia karroo root nodules.</title>
        <authorList>
            <person name="Van Lill M."/>
        </authorList>
    </citation>
    <scope>NUCLEOTIDE SEQUENCE [LARGE SCALE GENOMIC DNA]</scope>
    <source>
        <strain evidence="1 2">VK25D</strain>
    </source>
</reference>
<accession>A0ABU5ACK2</accession>
<comment type="caution">
    <text evidence="1">The sequence shown here is derived from an EMBL/GenBank/DDBJ whole genome shotgun (WGS) entry which is preliminary data.</text>
</comment>
<dbReference type="RefSeq" id="WP_320319301.1">
    <property type="nucleotide sequence ID" value="NZ_JAVIIR010000012.1"/>
</dbReference>
<gene>
    <name evidence="1" type="ORF">RFM42_24125</name>
</gene>
<name>A0ABU5ACK2_9HYPH</name>
<keyword evidence="2" id="KW-1185">Reference proteome</keyword>
<dbReference type="Proteomes" id="UP001285154">
    <property type="component" value="Unassembled WGS sequence"/>
</dbReference>
<dbReference type="EMBL" id="JAVIIQ010000011">
    <property type="protein sequence ID" value="MDX8534101.1"/>
    <property type="molecule type" value="Genomic_DNA"/>
</dbReference>
<sequence length="83" mass="9129">MPLPAALNDADLEFKCLECDRAFVRKGSWFKVISTFRCEGCGAANRIGYTDKLALFEKHSALLLIMEPTANGGPTVHRWGDVG</sequence>
<protein>
    <submittedName>
        <fullName evidence="1">Uncharacterized protein</fullName>
    </submittedName>
</protein>
<proteinExistence type="predicted"/>
<organism evidence="1 2">
    <name type="scientific">Mesorhizobium vachelliae</name>
    <dbReference type="NCBI Taxonomy" id="3072309"/>
    <lineage>
        <taxon>Bacteria</taxon>
        <taxon>Pseudomonadati</taxon>
        <taxon>Pseudomonadota</taxon>
        <taxon>Alphaproteobacteria</taxon>
        <taxon>Hyphomicrobiales</taxon>
        <taxon>Phyllobacteriaceae</taxon>
        <taxon>Mesorhizobium</taxon>
    </lineage>
</organism>